<evidence type="ECO:0000256" key="1">
    <source>
        <dbReference type="ARBA" id="ARBA00022729"/>
    </source>
</evidence>
<accession>A0A3D4V7N2</accession>
<organism evidence="4 5">
    <name type="scientific">Gemmatimonas aurantiaca</name>
    <dbReference type="NCBI Taxonomy" id="173480"/>
    <lineage>
        <taxon>Bacteria</taxon>
        <taxon>Pseudomonadati</taxon>
        <taxon>Gemmatimonadota</taxon>
        <taxon>Gemmatimonadia</taxon>
        <taxon>Gemmatimonadales</taxon>
        <taxon>Gemmatimonadaceae</taxon>
        <taxon>Gemmatimonas</taxon>
    </lineage>
</organism>
<feature type="region of interest" description="Disordered" evidence="2">
    <location>
        <begin position="1"/>
        <end position="107"/>
    </location>
</feature>
<gene>
    <name evidence="4" type="ORF">DGD08_07755</name>
</gene>
<dbReference type="InterPro" id="IPR032812">
    <property type="entry name" value="SbsA_Ig"/>
</dbReference>
<dbReference type="Proteomes" id="UP000264071">
    <property type="component" value="Unassembled WGS sequence"/>
</dbReference>
<evidence type="ECO:0000313" key="5">
    <source>
        <dbReference type="Proteomes" id="UP000264071"/>
    </source>
</evidence>
<evidence type="ECO:0000313" key="4">
    <source>
        <dbReference type="EMBL" id="HCT57095.1"/>
    </source>
</evidence>
<dbReference type="EMBL" id="DPIY01000006">
    <property type="protein sequence ID" value="HCT57095.1"/>
    <property type="molecule type" value="Genomic_DNA"/>
</dbReference>
<reference evidence="4 5" key="1">
    <citation type="journal article" date="2018" name="Nat. Biotechnol.">
        <title>A standardized bacterial taxonomy based on genome phylogeny substantially revises the tree of life.</title>
        <authorList>
            <person name="Parks D.H."/>
            <person name="Chuvochina M."/>
            <person name="Waite D.W."/>
            <person name="Rinke C."/>
            <person name="Skarshewski A."/>
            <person name="Chaumeil P.A."/>
            <person name="Hugenholtz P."/>
        </authorList>
    </citation>
    <scope>NUCLEOTIDE SEQUENCE [LARGE SCALE GENOMIC DNA]</scope>
    <source>
        <strain evidence="4">UBA8844</strain>
    </source>
</reference>
<keyword evidence="1" id="KW-0732">Signal</keyword>
<feature type="compositionally biased region" description="Gly residues" evidence="2">
    <location>
        <begin position="98"/>
        <end position="107"/>
    </location>
</feature>
<name>A0A3D4V7N2_9BACT</name>
<feature type="region of interest" description="Disordered" evidence="2">
    <location>
        <begin position="531"/>
        <end position="579"/>
    </location>
</feature>
<proteinExistence type="predicted"/>
<evidence type="ECO:0000259" key="3">
    <source>
        <dbReference type="Pfam" id="PF13205"/>
    </source>
</evidence>
<feature type="region of interest" description="Disordered" evidence="2">
    <location>
        <begin position="473"/>
        <end position="495"/>
    </location>
</feature>
<comment type="caution">
    <text evidence="4">The sequence shown here is derived from an EMBL/GenBank/DDBJ whole genome shotgun (WGS) entry which is preliminary data.</text>
</comment>
<dbReference type="AlphaFoldDB" id="A0A3D4V7N2"/>
<protein>
    <recommendedName>
        <fullName evidence="3">SbsA Ig-like domain-containing protein</fullName>
    </recommendedName>
</protein>
<dbReference type="SUPFAM" id="SSF49478">
    <property type="entry name" value="Cna protein B-type domain"/>
    <property type="match status" value="1"/>
</dbReference>
<feature type="compositionally biased region" description="Basic and acidic residues" evidence="2">
    <location>
        <begin position="551"/>
        <end position="562"/>
    </location>
</feature>
<feature type="domain" description="SbsA Ig-like" evidence="3">
    <location>
        <begin position="158"/>
        <end position="261"/>
    </location>
</feature>
<evidence type="ECO:0000256" key="2">
    <source>
        <dbReference type="SAM" id="MobiDB-lite"/>
    </source>
</evidence>
<dbReference type="Gene3D" id="2.60.40.1120">
    <property type="entry name" value="Carboxypeptidase-like, regulatory domain"/>
    <property type="match status" value="1"/>
</dbReference>
<sequence length="579" mass="62413">MGRCRDRGTRHRARSPRARDRDGGGTGPGAGHPRRTESWRGRGTGAAVRGYRARRAARRHDRPRQGEAALADRTLATGEAAHGPRRSPGQRRICGQGSARGGGGGAGQGGGLACACRSVAGQTPGAGRVIRRLVAWAVALVAGTACANQALPPGGPPDTAGPVIVRITPEINSVGAVPKSVELRFDEVISEIPRGATNLSELVFISPKSGDARVNWSRSRITIRPERGWKPNTVYSVQIKPGIQDLRNNGIDSIIRIVFSTGGEIPDTRIGGVAFDWFAAKGLASAVVEAVASDSTVYQAVADSVGRFELRNLPSGPYVVRAYADRNSNRDLDPLEMWDETTVTLTQEARTELYAFGHDTVGLRITEVAVQDSNRVLKVVFDKPYPNDLQFSTDMIVVTRADSTPVAVQSVQNALEKTIRDSTLAKQRTDSIAAAAEAKLDTSRVARLRRDSLLTVRRQDSLAAAQRSALERQRAAARARGGRIVPVDTTPPPKMSRPRVYNEIFVTLAAPLPWQTQYRLQTIAVRSLSGTVKSPSRNFATPRAPRVDSAAARRDSLARRDTTAAGRAPAPRPDTLQRR</sequence>
<dbReference type="Pfam" id="PF13205">
    <property type="entry name" value="Big_5"/>
    <property type="match status" value="1"/>
</dbReference>
<feature type="compositionally biased region" description="Basic residues" evidence="2">
    <location>
        <begin position="51"/>
        <end position="62"/>
    </location>
</feature>